<evidence type="ECO:0000313" key="1">
    <source>
        <dbReference type="EMBL" id="SEA43775.1"/>
    </source>
</evidence>
<gene>
    <name evidence="1" type="ORF">SAMN05216462_1543</name>
</gene>
<protein>
    <submittedName>
        <fullName evidence="1">Uncharacterized protein</fullName>
    </submittedName>
</protein>
<dbReference type="RefSeq" id="WP_074760920.1">
    <property type="nucleotide sequence ID" value="NZ_FNRF01000002.1"/>
</dbReference>
<name>A0A1H4B661_XYLRU</name>
<proteinExistence type="predicted"/>
<dbReference type="AlphaFoldDB" id="A0A1H4B661"/>
<reference evidence="1 2" key="1">
    <citation type="submission" date="2016-10" db="EMBL/GenBank/DDBJ databases">
        <authorList>
            <person name="de Groot N.N."/>
        </authorList>
    </citation>
    <scope>NUCLEOTIDE SEQUENCE [LARGE SCALE GENOMIC DNA]</scope>
    <source>
        <strain evidence="1 2">D31d</strain>
    </source>
</reference>
<evidence type="ECO:0000313" key="2">
    <source>
        <dbReference type="Proteomes" id="UP000182257"/>
    </source>
</evidence>
<organism evidence="1 2">
    <name type="scientific">Xylanibacter ruminicola</name>
    <name type="common">Prevotella ruminicola</name>
    <dbReference type="NCBI Taxonomy" id="839"/>
    <lineage>
        <taxon>Bacteria</taxon>
        <taxon>Pseudomonadati</taxon>
        <taxon>Bacteroidota</taxon>
        <taxon>Bacteroidia</taxon>
        <taxon>Bacteroidales</taxon>
        <taxon>Prevotellaceae</taxon>
        <taxon>Xylanibacter</taxon>
    </lineage>
</organism>
<accession>A0A1H4B661</accession>
<dbReference type="Proteomes" id="UP000182257">
    <property type="component" value="Unassembled WGS sequence"/>
</dbReference>
<dbReference type="EMBL" id="FNRF01000002">
    <property type="protein sequence ID" value="SEA43775.1"/>
    <property type="molecule type" value="Genomic_DNA"/>
</dbReference>
<sequence>MAINIKNNYGPNIEVKDGGTLNLYQGRDGMWRRADADDAEQVEVLEVTAVPAQLCFFDMVEFGAEDVQPQLAKMLREMALQFDTTSGRGWFGIYAGYRYYKKQTAVMGCYTDFFADIEALVPDLLQGIDTTKQGEARYHKYTTLLGREAAAWYMNGQALPPLNELSVWKNRFTGDKNRYEQSTLIIKEVYKRLKML</sequence>